<dbReference type="AlphaFoldDB" id="D8QKL2"/>
<feature type="binding site" evidence="4">
    <location>
        <position position="182"/>
    </location>
    <ligand>
        <name>Zn(2+)</name>
        <dbReference type="ChEBI" id="CHEBI:29105"/>
        <note>catalytic</note>
    </ligand>
</feature>
<dbReference type="GO" id="GO:0004222">
    <property type="term" value="F:metalloendopeptidase activity"/>
    <property type="evidence" value="ECO:0007669"/>
    <property type="project" value="InterPro"/>
</dbReference>
<feature type="domain" description="Disintegrin" evidence="7">
    <location>
        <begin position="260"/>
        <end position="348"/>
    </location>
</feature>
<dbReference type="SMART" id="SM00050">
    <property type="entry name" value="DISIN"/>
    <property type="match status" value="1"/>
</dbReference>
<dbReference type="GeneID" id="9593246"/>
<dbReference type="RefSeq" id="XP_003026529.1">
    <property type="nucleotide sequence ID" value="XM_003026483.1"/>
</dbReference>
<keyword evidence="6" id="KW-1133">Transmembrane helix</keyword>
<dbReference type="SUPFAM" id="SSF57552">
    <property type="entry name" value="Blood coagulation inhibitor (disintegrin)"/>
    <property type="match status" value="1"/>
</dbReference>
<proteinExistence type="predicted"/>
<dbReference type="PROSITE" id="PS50215">
    <property type="entry name" value="ADAM_MEPRO"/>
    <property type="match status" value="1"/>
</dbReference>
<dbReference type="GO" id="GO:0006508">
    <property type="term" value="P:proteolysis"/>
    <property type="evidence" value="ECO:0007669"/>
    <property type="project" value="InterPro"/>
</dbReference>
<dbReference type="STRING" id="578458.D8QKL2"/>
<dbReference type="VEuPathDB" id="FungiDB:SCHCODRAFT_071133"/>
<dbReference type="Gene3D" id="4.10.70.10">
    <property type="entry name" value="Disintegrin domain"/>
    <property type="match status" value="1"/>
</dbReference>
<keyword evidence="6" id="KW-0812">Transmembrane</keyword>
<dbReference type="PROSITE" id="PS50214">
    <property type="entry name" value="DISINTEGRIN_2"/>
    <property type="match status" value="1"/>
</dbReference>
<dbReference type="OrthoDB" id="5951731at2759"/>
<dbReference type="InterPro" id="IPR001590">
    <property type="entry name" value="Peptidase_M12B"/>
</dbReference>
<dbReference type="FunFam" id="4.10.70.10:FF:000003">
    <property type="entry name" value="Disintegrin and metalloproteinase domain-containing protein 17"/>
    <property type="match status" value="1"/>
</dbReference>
<dbReference type="OMA" id="YGLQQNF"/>
<feature type="compositionally biased region" description="Low complexity" evidence="5">
    <location>
        <begin position="518"/>
        <end position="539"/>
    </location>
</feature>
<dbReference type="Gene3D" id="3.40.390.10">
    <property type="entry name" value="Collagenase (Catalytic Domain)"/>
    <property type="match status" value="1"/>
</dbReference>
<dbReference type="FunCoup" id="D8QKL2">
    <property type="interactions" value="25"/>
</dbReference>
<dbReference type="PANTHER" id="PTHR11905">
    <property type="entry name" value="ADAM A DISINTEGRIN AND METALLOPROTEASE DOMAIN"/>
    <property type="match status" value="1"/>
</dbReference>
<dbReference type="InParanoid" id="D8QKL2"/>
<dbReference type="Pfam" id="PF13688">
    <property type="entry name" value="Reprolysin_5"/>
    <property type="match status" value="1"/>
</dbReference>
<keyword evidence="4" id="KW-0862">Zinc</keyword>
<reference evidence="9 10" key="1">
    <citation type="journal article" date="2010" name="Nat. Biotechnol.">
        <title>Genome sequence of the model mushroom Schizophyllum commune.</title>
        <authorList>
            <person name="Ohm R.A."/>
            <person name="de Jong J.F."/>
            <person name="Lugones L.G."/>
            <person name="Aerts A."/>
            <person name="Kothe E."/>
            <person name="Stajich J.E."/>
            <person name="de Vries R.P."/>
            <person name="Record E."/>
            <person name="Levasseur A."/>
            <person name="Baker S.E."/>
            <person name="Bartholomew K.A."/>
            <person name="Coutinho P.M."/>
            <person name="Erdmann S."/>
            <person name="Fowler T.J."/>
            <person name="Gathman A.C."/>
            <person name="Lombard V."/>
            <person name="Henrissat B."/>
            <person name="Knabe N."/>
            <person name="Kuees U."/>
            <person name="Lilly W.W."/>
            <person name="Lindquist E."/>
            <person name="Lucas S."/>
            <person name="Magnuson J.K."/>
            <person name="Piumi F."/>
            <person name="Raudaskoski M."/>
            <person name="Salamov A."/>
            <person name="Schmutz J."/>
            <person name="Schwarze F.W.M.R."/>
            <person name="vanKuyk P.A."/>
            <person name="Horton J.S."/>
            <person name="Grigoriev I.V."/>
            <person name="Woesten H.A.B."/>
        </authorList>
    </citation>
    <scope>NUCLEOTIDE SEQUENCE [LARGE SCALE GENOMIC DNA]</scope>
    <source>
        <strain evidence="10">H4-8 / FGSC 9210</strain>
    </source>
</reference>
<evidence type="ECO:0000313" key="9">
    <source>
        <dbReference type="EMBL" id="EFI91626.1"/>
    </source>
</evidence>
<feature type="region of interest" description="Disordered" evidence="5">
    <location>
        <begin position="504"/>
        <end position="571"/>
    </location>
</feature>
<feature type="active site" evidence="4">
    <location>
        <position position="173"/>
    </location>
</feature>
<dbReference type="Pfam" id="PF00200">
    <property type="entry name" value="Disintegrin"/>
    <property type="match status" value="1"/>
</dbReference>
<feature type="transmembrane region" description="Helical" evidence="6">
    <location>
        <begin position="448"/>
        <end position="471"/>
    </location>
</feature>
<comment type="caution">
    <text evidence="4">Lacks conserved residue(s) required for the propagation of feature annotation.</text>
</comment>
<accession>D8QKL2</accession>
<evidence type="ECO:0000259" key="7">
    <source>
        <dbReference type="PROSITE" id="PS50214"/>
    </source>
</evidence>
<dbReference type="EMBL" id="GL377316">
    <property type="protein sequence ID" value="EFI91626.1"/>
    <property type="molecule type" value="Genomic_DNA"/>
</dbReference>
<evidence type="ECO:0000256" key="1">
    <source>
        <dbReference type="ARBA" id="ARBA00023157"/>
    </source>
</evidence>
<dbReference type="Proteomes" id="UP000007431">
    <property type="component" value="Unassembled WGS sequence"/>
</dbReference>
<keyword evidence="10" id="KW-1185">Reference proteome</keyword>
<feature type="binding site" evidence="4">
    <location>
        <position position="172"/>
    </location>
    <ligand>
        <name>Zn(2+)</name>
        <dbReference type="ChEBI" id="CHEBI:29105"/>
        <note>catalytic</note>
    </ligand>
</feature>
<evidence type="ECO:0000256" key="2">
    <source>
        <dbReference type="ARBA" id="ARBA00056552"/>
    </source>
</evidence>
<dbReference type="HOGENOM" id="CLU_507202_0_0_1"/>
<evidence type="ECO:0000313" key="10">
    <source>
        <dbReference type="Proteomes" id="UP000007431"/>
    </source>
</evidence>
<keyword evidence="1" id="KW-1015">Disulfide bond</keyword>
<name>D8QKL2_SCHCM</name>
<organism evidence="10">
    <name type="scientific">Schizophyllum commune (strain H4-8 / FGSC 9210)</name>
    <name type="common">Split gill fungus</name>
    <dbReference type="NCBI Taxonomy" id="578458"/>
    <lineage>
        <taxon>Eukaryota</taxon>
        <taxon>Fungi</taxon>
        <taxon>Dikarya</taxon>
        <taxon>Basidiomycota</taxon>
        <taxon>Agaricomycotina</taxon>
        <taxon>Agaricomycetes</taxon>
        <taxon>Agaricomycetidae</taxon>
        <taxon>Agaricales</taxon>
        <taxon>Schizophyllaceae</taxon>
        <taxon>Schizophyllum</taxon>
    </lineage>
</organism>
<evidence type="ECO:0000256" key="5">
    <source>
        <dbReference type="SAM" id="MobiDB-lite"/>
    </source>
</evidence>
<dbReference type="InterPro" id="IPR001762">
    <property type="entry name" value="Disintegrin_dom"/>
</dbReference>
<dbReference type="InterPro" id="IPR024079">
    <property type="entry name" value="MetalloPept_cat_dom_sf"/>
</dbReference>
<evidence type="ECO:0000256" key="4">
    <source>
        <dbReference type="PROSITE-ProRule" id="PRU00276"/>
    </source>
</evidence>
<evidence type="ECO:0000256" key="6">
    <source>
        <dbReference type="SAM" id="Phobius"/>
    </source>
</evidence>
<dbReference type="eggNOG" id="KOG3607">
    <property type="taxonomic scope" value="Eukaryota"/>
</dbReference>
<dbReference type="SUPFAM" id="SSF55486">
    <property type="entry name" value="Metalloproteases ('zincins'), catalytic domain"/>
    <property type="match status" value="1"/>
</dbReference>
<keyword evidence="6" id="KW-0472">Membrane</keyword>
<sequence length="571" mass="59680">MGVNFADSINKTDGCPKVQKVLYMGVAADCKYVKKYGNKENATQQILSDWNMASALYKSTLNVSLGIIELQVQDPDCPDPATDDMPWNTECEADTGVTLNDRLSLFSQWRGDKGDDGVGLWHLMSGCPSGSEVGIAWLATLCQQSAAGEHPQTVSGTAVSTSGLTEWQVVSHEIGHNFGAIHDCTDGCTVPSTSCCPLSASTCDADAQFIMSPVAQSSEKNFSPCSVGNICAVMQGVSGSQTNTSCLIDAAEATTPLVSLQMCGNGIVEDGEDCDPGSGIDSACCDSQTCKFTQGSVCDPTNDACCTDTCQFKGKGQVCRARRDAVCDVEEVCTGDSGKCPDDVVAPNGQSCGDDDLACASGQCTSVSQQCQALGASMNLTKACPDHSDSTCRVSCQDPQHANGCVVLTSNVIDGSPCGYAGTCQSGKCQQGGLLDTAKGWYKSNLQISIPVTVVCGIIVLVLLWGIVACVRRGCARGRARNYGTVTSNVSIPAAGAPAPAFVRNVSTRRPPPPPPSGHRSTGSGASSSSRSQRSRISGPQWPAPQYNPAAGQDRVDWVDETLYNGPRASR</sequence>
<feature type="domain" description="Peptidase M12B" evidence="8">
    <location>
        <begin position="20"/>
        <end position="230"/>
    </location>
</feature>
<dbReference type="GO" id="GO:0046872">
    <property type="term" value="F:metal ion binding"/>
    <property type="evidence" value="ECO:0007669"/>
    <property type="project" value="UniProtKB-KW"/>
</dbReference>
<comment type="function">
    <text evidence="2">Probable zinc protease.</text>
</comment>
<feature type="binding site" evidence="4">
    <location>
        <position position="176"/>
    </location>
    <ligand>
        <name>Zn(2+)</name>
        <dbReference type="ChEBI" id="CHEBI:29105"/>
        <note>catalytic</note>
    </ligand>
</feature>
<evidence type="ECO:0000259" key="8">
    <source>
        <dbReference type="PROSITE" id="PS50215"/>
    </source>
</evidence>
<keyword evidence="4" id="KW-0479">Metal-binding</keyword>
<dbReference type="PANTHER" id="PTHR11905:SF159">
    <property type="entry name" value="ADAM METALLOPROTEASE"/>
    <property type="match status" value="1"/>
</dbReference>
<protein>
    <recommendedName>
        <fullName evidence="3">Disintegrin and metalloproteinase domain-containing protein B</fullName>
    </recommendedName>
</protein>
<dbReference type="InterPro" id="IPR036436">
    <property type="entry name" value="Disintegrin_dom_sf"/>
</dbReference>
<evidence type="ECO:0000256" key="3">
    <source>
        <dbReference type="ARBA" id="ARBA00074021"/>
    </source>
</evidence>
<gene>
    <name evidence="9" type="ORF">SCHCODRAFT_71133</name>
</gene>
<dbReference type="KEGG" id="scm:SCHCO_071133"/>